<dbReference type="EMBL" id="HE796683">
    <property type="protein sequence ID" value="CCG99572.1"/>
    <property type="molecule type" value="Genomic_DNA"/>
</dbReference>
<feature type="transmembrane region" description="Helical" evidence="1">
    <location>
        <begin position="229"/>
        <end position="250"/>
    </location>
</feature>
<feature type="transmembrane region" description="Helical" evidence="1">
    <location>
        <begin position="400"/>
        <end position="418"/>
    </location>
</feature>
<name>I0K619_9BACT</name>
<feature type="transmembrane region" description="Helical" evidence="1">
    <location>
        <begin position="42"/>
        <end position="63"/>
    </location>
</feature>
<reference evidence="2 3" key="1">
    <citation type="journal article" date="2012" name="J. Bacteriol.">
        <title>Genome Sequence of Fibrella aestuarina BUZ 2T, a Filamentous Marine Bacterium.</title>
        <authorList>
            <person name="Filippini M."/>
            <person name="Qi W."/>
            <person name="Blom J."/>
            <person name="Goesmann A."/>
            <person name="Smits T.H."/>
            <person name="Bagheri H.C."/>
        </authorList>
    </citation>
    <scope>NUCLEOTIDE SEQUENCE [LARGE SCALE GENOMIC DNA]</scope>
    <source>
        <strain evidence="3">BUZ 2T</strain>
    </source>
</reference>
<feature type="transmembrane region" description="Helical" evidence="1">
    <location>
        <begin position="147"/>
        <end position="165"/>
    </location>
</feature>
<dbReference type="eggNOG" id="ENOG502ZC4R">
    <property type="taxonomic scope" value="Bacteria"/>
</dbReference>
<keyword evidence="1" id="KW-0472">Membrane</keyword>
<protein>
    <recommendedName>
        <fullName evidence="4">DUF2029 domain-containing protein</fullName>
    </recommendedName>
</protein>
<keyword evidence="3" id="KW-1185">Reference proteome</keyword>
<dbReference type="OrthoDB" id="934589at2"/>
<dbReference type="AlphaFoldDB" id="I0K619"/>
<evidence type="ECO:0008006" key="4">
    <source>
        <dbReference type="Google" id="ProtNLM"/>
    </source>
</evidence>
<feature type="transmembrane region" description="Helical" evidence="1">
    <location>
        <begin position="171"/>
        <end position="188"/>
    </location>
</feature>
<feature type="transmembrane region" description="Helical" evidence="1">
    <location>
        <begin position="116"/>
        <end position="135"/>
    </location>
</feature>
<dbReference type="Proteomes" id="UP000011058">
    <property type="component" value="Chromosome"/>
</dbReference>
<proteinExistence type="predicted"/>
<sequence length="425" mass="48651">MISLDVTSLVKTIVAVLLAGAVLLVWWQRNQLIPLLTPHERAVRWLSLVGTRLLPFLIIYVILDQEPRSDVAFFYERAVPALEGKMVYRDFLSFHAPLFTYLTVLPLLIWNNARSIILLMAIMEFIILNATFQYARRRAKYDTGKALLRYVLYYLLPIPFIAIVLSSEEDIWFWGFGLLSLGLLAGGLKAETRAFAYRAGLLWGLSMIVIKFMLIVLIIPLFFLIRQRLWFVLGLLTIGLPTILILYGLMGDKFLMPIQHSSYPMAPNFASVLRPVLNSLFGTTTLTSLNWLGLLGTIGGGSWVAWRARHIGYERAFVPFFCFLFTLFMLLLPSSPGYYIFVQLAALTFFILDDQPDHWLRMAFLNVLLTVQPIIMIVYANNAQYTNLSMLSNPVFLADYVIQVIEVILLVWLTRLSYNRLMALQ</sequence>
<evidence type="ECO:0000313" key="2">
    <source>
        <dbReference type="EMBL" id="CCG99572.1"/>
    </source>
</evidence>
<gene>
    <name evidence="2" type="ORF">FAES_1562</name>
</gene>
<keyword evidence="1" id="KW-1133">Transmembrane helix</keyword>
<feature type="transmembrane region" description="Helical" evidence="1">
    <location>
        <begin position="313"/>
        <end position="331"/>
    </location>
</feature>
<feature type="transmembrane region" description="Helical" evidence="1">
    <location>
        <begin position="91"/>
        <end position="110"/>
    </location>
</feature>
<feature type="transmembrane region" description="Helical" evidence="1">
    <location>
        <begin position="359"/>
        <end position="380"/>
    </location>
</feature>
<evidence type="ECO:0000256" key="1">
    <source>
        <dbReference type="SAM" id="Phobius"/>
    </source>
</evidence>
<keyword evidence="1" id="KW-0812">Transmembrane</keyword>
<accession>I0K619</accession>
<dbReference type="RefSeq" id="WP_015330671.1">
    <property type="nucleotide sequence ID" value="NC_020054.1"/>
</dbReference>
<dbReference type="HOGENOM" id="CLU_648521_0_0_10"/>
<evidence type="ECO:0000313" key="3">
    <source>
        <dbReference type="Proteomes" id="UP000011058"/>
    </source>
</evidence>
<feature type="transmembrane region" description="Helical" evidence="1">
    <location>
        <begin position="9"/>
        <end position="27"/>
    </location>
</feature>
<feature type="transmembrane region" description="Helical" evidence="1">
    <location>
        <begin position="200"/>
        <end position="223"/>
    </location>
</feature>
<dbReference type="KEGG" id="fae:FAES_1562"/>
<organism evidence="2 3">
    <name type="scientific">Fibrella aestuarina BUZ 2</name>
    <dbReference type="NCBI Taxonomy" id="1166018"/>
    <lineage>
        <taxon>Bacteria</taxon>
        <taxon>Pseudomonadati</taxon>
        <taxon>Bacteroidota</taxon>
        <taxon>Cytophagia</taxon>
        <taxon>Cytophagales</taxon>
        <taxon>Spirosomataceae</taxon>
        <taxon>Fibrella</taxon>
    </lineage>
</organism>